<keyword evidence="2" id="KW-1133">Transmembrane helix</keyword>
<evidence type="ECO:0000313" key="4">
    <source>
        <dbReference type="Proteomes" id="UP000019335"/>
    </source>
</evidence>
<proteinExistence type="predicted"/>
<keyword evidence="2" id="KW-0472">Membrane</keyword>
<feature type="non-terminal residue" evidence="3">
    <location>
        <position position="249"/>
    </location>
</feature>
<gene>
    <name evidence="3" type="ORF">Naga_100863g3</name>
</gene>
<name>W7TLR6_9STRA</name>
<reference evidence="3 4" key="1">
    <citation type="journal article" date="2014" name="Mol. Plant">
        <title>Chromosome Scale Genome Assembly and Transcriptome Profiling of Nannochloropsis gaditana in Nitrogen Depletion.</title>
        <authorList>
            <person name="Corteggiani Carpinelli E."/>
            <person name="Telatin A."/>
            <person name="Vitulo N."/>
            <person name="Forcato C."/>
            <person name="D'Angelo M."/>
            <person name="Schiavon R."/>
            <person name="Vezzi A."/>
            <person name="Giacometti G.M."/>
            <person name="Morosinotto T."/>
            <person name="Valle G."/>
        </authorList>
    </citation>
    <scope>NUCLEOTIDE SEQUENCE [LARGE SCALE GENOMIC DNA]</scope>
    <source>
        <strain evidence="3 4">B-31</strain>
    </source>
</reference>
<evidence type="ECO:0000256" key="1">
    <source>
        <dbReference type="SAM" id="MobiDB-lite"/>
    </source>
</evidence>
<comment type="caution">
    <text evidence="3">The sequence shown here is derived from an EMBL/GenBank/DDBJ whole genome shotgun (WGS) entry which is preliminary data.</text>
</comment>
<evidence type="ECO:0000256" key="2">
    <source>
        <dbReference type="SAM" id="Phobius"/>
    </source>
</evidence>
<dbReference type="EMBL" id="AZIL01002429">
    <property type="protein sequence ID" value="EWM21669.1"/>
    <property type="molecule type" value="Genomic_DNA"/>
</dbReference>
<accession>W7TLR6</accession>
<dbReference type="AlphaFoldDB" id="W7TLR6"/>
<sequence length="249" mass="26118">MAARRRQCTGYVQSDGHMNLAMRWTTKQNLVSHVGICVVSYVTIVPLEAGGAKRAPGCCWHQDSHACSVCRALAKHNEGSHFLAYILLIIMGALYADHRCLDGRARDQVSPSSAPFILANINPMSPPALESRSPRLANIFSTSLTQPSPFSHSCPPSPRGRGPYVLRRVGGDAHGAAVLFGVGCLLGGMGTAIGQQAGPGEREESERARASPSCSGPICGRAGGPAGEETKREPEGGAGAHPKRAGGGW</sequence>
<feature type="transmembrane region" description="Helical" evidence="2">
    <location>
        <begin position="30"/>
        <end position="47"/>
    </location>
</feature>
<feature type="transmembrane region" description="Helical" evidence="2">
    <location>
        <begin position="79"/>
        <end position="96"/>
    </location>
</feature>
<feature type="compositionally biased region" description="Basic and acidic residues" evidence="1">
    <location>
        <begin position="200"/>
        <end position="209"/>
    </location>
</feature>
<organism evidence="3 4">
    <name type="scientific">Nannochloropsis gaditana</name>
    <dbReference type="NCBI Taxonomy" id="72520"/>
    <lineage>
        <taxon>Eukaryota</taxon>
        <taxon>Sar</taxon>
        <taxon>Stramenopiles</taxon>
        <taxon>Ochrophyta</taxon>
        <taxon>Eustigmatophyceae</taxon>
        <taxon>Eustigmatales</taxon>
        <taxon>Monodopsidaceae</taxon>
        <taxon>Nannochloropsis</taxon>
    </lineage>
</organism>
<evidence type="ECO:0000313" key="3">
    <source>
        <dbReference type="EMBL" id="EWM21669.1"/>
    </source>
</evidence>
<keyword evidence="2" id="KW-0812">Transmembrane</keyword>
<feature type="region of interest" description="Disordered" evidence="1">
    <location>
        <begin position="194"/>
        <end position="249"/>
    </location>
</feature>
<keyword evidence="4" id="KW-1185">Reference proteome</keyword>
<dbReference type="Proteomes" id="UP000019335">
    <property type="component" value="Unassembled WGS sequence"/>
</dbReference>
<protein>
    <submittedName>
        <fullName evidence="3">Uncharacterized protein</fullName>
    </submittedName>
</protein>